<proteinExistence type="predicted"/>
<dbReference type="Proteomes" id="UP001163156">
    <property type="component" value="Chromosome"/>
</dbReference>
<dbReference type="Pfam" id="PF13970">
    <property type="entry name" value="DUF4221"/>
    <property type="match status" value="1"/>
</dbReference>
<gene>
    <name evidence="1" type="ORF">OM944_13290</name>
</gene>
<dbReference type="PROSITE" id="PS51257">
    <property type="entry name" value="PROKAR_LIPOPROTEIN"/>
    <property type="match status" value="1"/>
</dbReference>
<sequence length="392" mass="44274">MNKIKLLTPIILAVLASCGTKEYVDKTNESALNSSIDFSYEVDTVLIDAGGEFLFLNMDLYFSDYSTNEGFFYNLNPESGRMEVMDLDKNALQEIIQYDLDGPNNVKGMAITGIKKADSGDLFFMNYFSLVQLDSSNTKIASYKLTNEFLNGDELAANDEIDGMGKIDKDGKYFVSFYGDYSRKDGLKGIARISLADSSLRLFPLDFWGDLDKYEVSMDPGGGRAISAPEAKFLVANGEDFIVSTTAKNELWQYSNEVDSIINHQYSSQFTENIKPGKFQQIAKNQTEFDELIQQKVDEVVFGPLVKDEASGRFYRYSRELDKSSNNYTYVLAIFDQELNQLHEEKLREDVAIPGKYLPGGMAFVHMGNLYSFLNINDELAFVRLKPIINHE</sequence>
<accession>A0ABY6ME18</accession>
<name>A0ABY6ME18_9BACT</name>
<reference evidence="1" key="1">
    <citation type="submission" date="2022-10" db="EMBL/GenBank/DDBJ databases">
        <title>Algoriphagus sp. a novel bacteria isolate from halophytes salicornia europaea.</title>
        <authorList>
            <person name="Peng Y."/>
            <person name="Jiang L."/>
            <person name="Lee J."/>
        </authorList>
    </citation>
    <scope>NUCLEOTIDE SEQUENCE</scope>
    <source>
        <strain evidence="1">TR-M5</strain>
    </source>
</reference>
<dbReference type="RefSeq" id="WP_264808106.1">
    <property type="nucleotide sequence ID" value="NZ_CP110226.1"/>
</dbReference>
<organism evidence="1 2">
    <name type="scientific">Algoriphagus halophytocola</name>
    <dbReference type="NCBI Taxonomy" id="2991499"/>
    <lineage>
        <taxon>Bacteria</taxon>
        <taxon>Pseudomonadati</taxon>
        <taxon>Bacteroidota</taxon>
        <taxon>Cytophagia</taxon>
        <taxon>Cytophagales</taxon>
        <taxon>Cyclobacteriaceae</taxon>
        <taxon>Algoriphagus</taxon>
    </lineage>
</organism>
<dbReference type="EMBL" id="CP110226">
    <property type="protein sequence ID" value="UZD21634.1"/>
    <property type="molecule type" value="Genomic_DNA"/>
</dbReference>
<evidence type="ECO:0000313" key="2">
    <source>
        <dbReference type="Proteomes" id="UP001163156"/>
    </source>
</evidence>
<dbReference type="InterPro" id="IPR025316">
    <property type="entry name" value="DUF4221"/>
</dbReference>
<evidence type="ECO:0000313" key="1">
    <source>
        <dbReference type="EMBL" id="UZD21634.1"/>
    </source>
</evidence>
<protein>
    <submittedName>
        <fullName evidence="1">DUF4221 domain-containing protein</fullName>
    </submittedName>
</protein>
<keyword evidence="2" id="KW-1185">Reference proteome</keyword>